<dbReference type="OrthoDB" id="10028801at2759"/>
<dbReference type="AlphaFoldDB" id="A0A232FA31"/>
<evidence type="ECO:0008006" key="3">
    <source>
        <dbReference type="Google" id="ProtNLM"/>
    </source>
</evidence>
<organism evidence="1 2">
    <name type="scientific">Trichomalopsis sarcophagae</name>
    <dbReference type="NCBI Taxonomy" id="543379"/>
    <lineage>
        <taxon>Eukaryota</taxon>
        <taxon>Metazoa</taxon>
        <taxon>Ecdysozoa</taxon>
        <taxon>Arthropoda</taxon>
        <taxon>Hexapoda</taxon>
        <taxon>Insecta</taxon>
        <taxon>Pterygota</taxon>
        <taxon>Neoptera</taxon>
        <taxon>Endopterygota</taxon>
        <taxon>Hymenoptera</taxon>
        <taxon>Apocrita</taxon>
        <taxon>Proctotrupomorpha</taxon>
        <taxon>Chalcidoidea</taxon>
        <taxon>Pteromalidae</taxon>
        <taxon>Pteromalinae</taxon>
        <taxon>Trichomalopsis</taxon>
    </lineage>
</organism>
<dbReference type="Gene3D" id="2.60.40.10">
    <property type="entry name" value="Immunoglobulins"/>
    <property type="match status" value="1"/>
</dbReference>
<dbReference type="InterPro" id="IPR013783">
    <property type="entry name" value="Ig-like_fold"/>
</dbReference>
<dbReference type="InterPro" id="IPR036179">
    <property type="entry name" value="Ig-like_dom_sf"/>
</dbReference>
<dbReference type="Proteomes" id="UP000215335">
    <property type="component" value="Unassembled WGS sequence"/>
</dbReference>
<dbReference type="SUPFAM" id="SSF48726">
    <property type="entry name" value="Immunoglobulin"/>
    <property type="match status" value="1"/>
</dbReference>
<dbReference type="STRING" id="543379.A0A232FA31"/>
<accession>A0A232FA31</accession>
<sequence length="80" mass="9120">MHCGKHGEVVGHSRWRIVGEQSLGIYNLNIRNASLSDDGDYQCQVGPYGRIKAIRTKAKLTVLCKYKHIQLRRILISQAR</sequence>
<keyword evidence="2" id="KW-1185">Reference proteome</keyword>
<evidence type="ECO:0000313" key="2">
    <source>
        <dbReference type="Proteomes" id="UP000215335"/>
    </source>
</evidence>
<reference evidence="1 2" key="1">
    <citation type="journal article" date="2017" name="Curr. Biol.">
        <title>The Evolution of Venom by Co-option of Single-Copy Genes.</title>
        <authorList>
            <person name="Martinson E.O."/>
            <person name="Mrinalini"/>
            <person name="Kelkar Y.D."/>
            <person name="Chang C.H."/>
            <person name="Werren J.H."/>
        </authorList>
    </citation>
    <scope>NUCLEOTIDE SEQUENCE [LARGE SCALE GENOMIC DNA]</scope>
    <source>
        <strain evidence="1 2">Alberta</strain>
        <tissue evidence="1">Whole body</tissue>
    </source>
</reference>
<comment type="caution">
    <text evidence="1">The sequence shown here is derived from an EMBL/GenBank/DDBJ whole genome shotgun (WGS) entry which is preliminary data.</text>
</comment>
<dbReference type="EMBL" id="NNAY01000588">
    <property type="protein sequence ID" value="OXU27525.1"/>
    <property type="molecule type" value="Genomic_DNA"/>
</dbReference>
<evidence type="ECO:0000313" key="1">
    <source>
        <dbReference type="EMBL" id="OXU27525.1"/>
    </source>
</evidence>
<protein>
    <recommendedName>
        <fullName evidence="3">Ig-like domain-containing protein</fullName>
    </recommendedName>
</protein>
<name>A0A232FA31_9HYME</name>
<proteinExistence type="predicted"/>
<gene>
    <name evidence="1" type="ORF">TSAR_002283</name>
</gene>